<organism evidence="1">
    <name type="scientific">Desulfitobacterium hafniense</name>
    <name type="common">Desulfitobacterium frappieri</name>
    <dbReference type="NCBI Taxonomy" id="49338"/>
    <lineage>
        <taxon>Bacteria</taxon>
        <taxon>Bacillati</taxon>
        <taxon>Bacillota</taxon>
        <taxon>Clostridia</taxon>
        <taxon>Eubacteriales</taxon>
        <taxon>Desulfitobacteriaceae</taxon>
        <taxon>Desulfitobacterium</taxon>
    </lineage>
</organism>
<protein>
    <submittedName>
        <fullName evidence="1">Plasmid maintenance toxin/Cell growth inhibitor</fullName>
    </submittedName>
</protein>
<evidence type="ECO:0000313" key="1">
    <source>
        <dbReference type="EMBL" id="CDX02716.1"/>
    </source>
</evidence>
<sequence length="124" mass="14562">MHWFSLGDVFYFDVGFDDVPEESKRRPAIIMMQEGEDLFILVSTTSIPPNDPPKYFDQFKIPILNWRRSGFLKPSWGLGFKLIHVTRQELMGSVKKEDILGKIHVTDFDMLLNEIEYIHRNSSR</sequence>
<dbReference type="SUPFAM" id="SSF50118">
    <property type="entry name" value="Cell growth inhibitor/plasmid maintenance toxic component"/>
    <property type="match status" value="1"/>
</dbReference>
<dbReference type="AlphaFoldDB" id="A0A098B4D0"/>
<dbReference type="PATRIC" id="fig|49338.4.peg.3038"/>
<dbReference type="EMBL" id="LOCK01000050">
    <property type="protein sequence ID" value="KTE90191.1"/>
    <property type="molecule type" value="Genomic_DNA"/>
</dbReference>
<reference evidence="2 3" key="2">
    <citation type="submission" date="2015-12" db="EMBL/GenBank/DDBJ databases">
        <title>Draft Genome Sequence of Desulfitobacterium hafniense Strain DH, a Sulfate-reducing Bacterium Isolated from Paddy Soils.</title>
        <authorList>
            <person name="Bao P."/>
            <person name="Zhang X."/>
            <person name="Li G."/>
        </authorList>
    </citation>
    <scope>NUCLEOTIDE SEQUENCE [LARGE SCALE GENOMIC DNA]</scope>
    <source>
        <strain evidence="2 3">DH</strain>
    </source>
</reference>
<dbReference type="EMBL" id="LK996017">
    <property type="protein sequence ID" value="CDX02716.1"/>
    <property type="molecule type" value="Genomic_DNA"/>
</dbReference>
<accession>A0A098B4D0</accession>
<dbReference type="RefSeq" id="WP_015944782.1">
    <property type="nucleotide sequence ID" value="NZ_JAYFNZ010000032.1"/>
</dbReference>
<reference evidence="1" key="1">
    <citation type="submission" date="2014-07" db="EMBL/GenBank/DDBJ databases">
        <authorList>
            <person name="Hornung V.Bastian."/>
        </authorList>
    </citation>
    <scope>NUCLEOTIDE SEQUENCE</scope>
    <source>
        <strain evidence="1">PCE-S</strain>
    </source>
</reference>
<name>A0A098B4D0_DESHA</name>
<evidence type="ECO:0000313" key="2">
    <source>
        <dbReference type="EMBL" id="KTE90191.1"/>
    </source>
</evidence>
<dbReference type="InterPro" id="IPR011067">
    <property type="entry name" value="Plasmid_toxin/cell-grow_inhib"/>
</dbReference>
<proteinExistence type="predicted"/>
<dbReference type="OrthoDB" id="1797254at2"/>
<dbReference type="Gene3D" id="2.30.30.110">
    <property type="match status" value="1"/>
</dbReference>
<gene>
    <name evidence="2" type="ORF">AT727_09705</name>
    <name evidence="1" type="ORF">DPCES_2829</name>
</gene>
<evidence type="ECO:0000313" key="3">
    <source>
        <dbReference type="Proteomes" id="UP000054623"/>
    </source>
</evidence>
<dbReference type="Proteomes" id="UP000054623">
    <property type="component" value="Unassembled WGS sequence"/>
</dbReference>